<keyword evidence="4" id="KW-1185">Reference proteome</keyword>
<proteinExistence type="predicted"/>
<evidence type="ECO:0000259" key="2">
    <source>
        <dbReference type="SMART" id="SM00834"/>
    </source>
</evidence>
<dbReference type="AlphaFoldDB" id="C8X562"/>
<dbReference type="NCBIfam" id="TIGR02605">
    <property type="entry name" value="CxxC_CxxC_SSSS"/>
    <property type="match status" value="1"/>
</dbReference>
<dbReference type="Gene3D" id="2.20.28.30">
    <property type="entry name" value="RNA polymerase ii, chain L"/>
    <property type="match status" value="1"/>
</dbReference>
<feature type="domain" description="Putative regulatory protein FmdB zinc ribbon" evidence="2">
    <location>
        <begin position="1"/>
        <end position="42"/>
    </location>
</feature>
<feature type="region of interest" description="Disordered" evidence="1">
    <location>
        <begin position="45"/>
        <end position="66"/>
    </location>
</feature>
<reference evidence="4" key="1">
    <citation type="submission" date="2009-09" db="EMBL/GenBank/DDBJ databases">
        <title>The complete chromosome of Desulfohalobium retbaense DSM 5692.</title>
        <authorList>
            <consortium name="US DOE Joint Genome Institute (JGI-PGF)"/>
            <person name="Lucas S."/>
            <person name="Copeland A."/>
            <person name="Lapidus A."/>
            <person name="Glavina del Rio T."/>
            <person name="Dalin E."/>
            <person name="Tice H."/>
            <person name="Bruce D."/>
            <person name="Goodwin L."/>
            <person name="Pitluck S."/>
            <person name="Kyrpides N."/>
            <person name="Mavromatis K."/>
            <person name="Ivanova N."/>
            <person name="Mikhailova N."/>
            <person name="Munk A.C."/>
            <person name="Brettin T."/>
            <person name="Detter J.C."/>
            <person name="Han C."/>
            <person name="Tapia R."/>
            <person name="Larimer F."/>
            <person name="Land M."/>
            <person name="Hauser L."/>
            <person name="Markowitz V."/>
            <person name="Cheng J.-F."/>
            <person name="Hugenholtz P."/>
            <person name="Woyke T."/>
            <person name="Wu D."/>
            <person name="Spring S."/>
            <person name="Klenk H.-P."/>
            <person name="Eisen J.A."/>
        </authorList>
    </citation>
    <scope>NUCLEOTIDE SEQUENCE [LARGE SCALE GENOMIC DNA]</scope>
    <source>
        <strain evidence="4">DSM 5692</strain>
    </source>
</reference>
<sequence length="66" mass="6992">MPLFEYICRDCGQEFEEMAPSSDDSKVRCPACQSENIQRQMSAVRCQSGSPGGQPGTGCAPAGGFS</sequence>
<dbReference type="HOGENOM" id="CLU_136025_4_1_7"/>
<organism evidence="3 4">
    <name type="scientific">Desulfohalobium retbaense (strain ATCC 49708 / DSM 5692 / JCM 16813 / HR100)</name>
    <dbReference type="NCBI Taxonomy" id="485915"/>
    <lineage>
        <taxon>Bacteria</taxon>
        <taxon>Pseudomonadati</taxon>
        <taxon>Thermodesulfobacteriota</taxon>
        <taxon>Desulfovibrionia</taxon>
        <taxon>Desulfovibrionales</taxon>
        <taxon>Desulfohalobiaceae</taxon>
        <taxon>Desulfohalobium</taxon>
    </lineage>
</organism>
<dbReference type="Pfam" id="PF09723">
    <property type="entry name" value="Zn_ribbon_8"/>
    <property type="match status" value="1"/>
</dbReference>
<evidence type="ECO:0000256" key="1">
    <source>
        <dbReference type="SAM" id="MobiDB-lite"/>
    </source>
</evidence>
<accession>C8X562</accession>
<evidence type="ECO:0000313" key="3">
    <source>
        <dbReference type="EMBL" id="ACV69559.1"/>
    </source>
</evidence>
<dbReference type="Proteomes" id="UP000001052">
    <property type="component" value="Chromosome"/>
</dbReference>
<name>C8X562_DESRD</name>
<reference evidence="3 4" key="2">
    <citation type="journal article" date="2010" name="Stand. Genomic Sci.">
        <title>Complete genome sequence of Desulfohalobium retbaense type strain (HR(100)).</title>
        <authorList>
            <person name="Spring S."/>
            <person name="Nolan M."/>
            <person name="Lapidus A."/>
            <person name="Glavina Del Rio T."/>
            <person name="Copeland A."/>
            <person name="Tice H."/>
            <person name="Cheng J.F."/>
            <person name="Lucas S."/>
            <person name="Land M."/>
            <person name="Chen F."/>
            <person name="Bruce D."/>
            <person name="Goodwin L."/>
            <person name="Pitluck S."/>
            <person name="Ivanova N."/>
            <person name="Mavromatis K."/>
            <person name="Mikhailova N."/>
            <person name="Pati A."/>
            <person name="Chen A."/>
            <person name="Palaniappan K."/>
            <person name="Hauser L."/>
            <person name="Chang Y.J."/>
            <person name="Jeffries C.D."/>
            <person name="Munk C."/>
            <person name="Kiss H."/>
            <person name="Chain P."/>
            <person name="Han C."/>
            <person name="Brettin T."/>
            <person name="Detter J.C."/>
            <person name="Schuler E."/>
            <person name="Goker M."/>
            <person name="Rohde M."/>
            <person name="Bristow J."/>
            <person name="Eisen J.A."/>
            <person name="Markowitz V."/>
            <person name="Hugenholtz P."/>
            <person name="Kyrpides N.C."/>
            <person name="Klenk H.P."/>
        </authorList>
    </citation>
    <scope>NUCLEOTIDE SEQUENCE [LARGE SCALE GENOMIC DNA]</scope>
    <source>
        <strain evidence="3 4">DSM 5692</strain>
    </source>
</reference>
<dbReference type="SMART" id="SM00834">
    <property type="entry name" value="CxxC_CXXC_SSSS"/>
    <property type="match status" value="1"/>
</dbReference>
<gene>
    <name evidence="3" type="ordered locus">Dret_2275</name>
</gene>
<dbReference type="EMBL" id="CP001734">
    <property type="protein sequence ID" value="ACV69559.1"/>
    <property type="molecule type" value="Genomic_DNA"/>
</dbReference>
<dbReference type="eggNOG" id="COG2331">
    <property type="taxonomic scope" value="Bacteria"/>
</dbReference>
<dbReference type="InterPro" id="IPR013429">
    <property type="entry name" value="Regulatory_FmdB_Zinc_ribbon"/>
</dbReference>
<dbReference type="RefSeq" id="WP_015752700.1">
    <property type="nucleotide sequence ID" value="NC_013223.1"/>
</dbReference>
<protein>
    <submittedName>
        <fullName evidence="3">Regulatory protein, FmdB family</fullName>
    </submittedName>
</protein>
<evidence type="ECO:0000313" key="4">
    <source>
        <dbReference type="Proteomes" id="UP000001052"/>
    </source>
</evidence>
<dbReference type="KEGG" id="drt:Dret_2275"/>